<feature type="transmembrane region" description="Helical" evidence="1">
    <location>
        <begin position="12"/>
        <end position="32"/>
    </location>
</feature>
<proteinExistence type="predicted"/>
<protein>
    <submittedName>
        <fullName evidence="2">Unnamed protein product</fullName>
    </submittedName>
</protein>
<dbReference type="Proteomes" id="UP001165063">
    <property type="component" value="Unassembled WGS sequence"/>
</dbReference>
<evidence type="ECO:0000313" key="2">
    <source>
        <dbReference type="EMBL" id="GMG40000.1"/>
    </source>
</evidence>
<keyword evidence="1" id="KW-0812">Transmembrane</keyword>
<accession>A0A9W7DH73</accession>
<keyword evidence="3" id="KW-1185">Reference proteome</keyword>
<evidence type="ECO:0000256" key="1">
    <source>
        <dbReference type="SAM" id="Phobius"/>
    </source>
</evidence>
<evidence type="ECO:0000313" key="3">
    <source>
        <dbReference type="Proteomes" id="UP001165063"/>
    </source>
</evidence>
<keyword evidence="1" id="KW-0472">Membrane</keyword>
<dbReference type="AlphaFoldDB" id="A0A9W7DH73"/>
<keyword evidence="1" id="KW-1133">Transmembrane helix</keyword>
<gene>
    <name evidence="2" type="ORF">Amon01_000581500</name>
</gene>
<dbReference type="EMBL" id="BSXU01003386">
    <property type="protein sequence ID" value="GMG40000.1"/>
    <property type="molecule type" value="Genomic_DNA"/>
</dbReference>
<name>A0A9W7DH73_AMBMO</name>
<sequence length="449" mass="50635">MDNGSHSKIIHTLACFAKFIFITFFGISQFPYNLSSISINIMKYQNLFPILTKDECTKILSRISTSTGRTPKDALDRAIREIFKTRLFADDNRNRNRNRNPQNLVPTLFSIEQGDLIENPNIAQNETFKYLMNWLELSAECDQPSMILPMVINMIKQTTNLVDQSTSLCVAWSQWSEYNKAGVQCTIDECSCFISGLTSCCCGYTGGGGVIPPLPATIPNVIKQLQLFENVLVYATYVIYELEIKPYIHIPRSPITYHYDDGLNETDLDHDQLNLSFLIQDTVDAIDNCRKACEMRLGDKQLLFARFRRGLLFNYWRLPSNGSLWSSSVLGDDDEDLRPNNLSSYMQNDNSTDENGVLIVQNHDAVVQLTQNYPQGEINVVQNTESDGLQNNSTGLDVDVVVAVQNTEPASLDTHAGYTNSLDMNNAVLIDQNVPNPDLEFITQFLNLS</sequence>
<reference evidence="2" key="1">
    <citation type="submission" date="2023-04" db="EMBL/GenBank/DDBJ databases">
        <title>Ambrosiozyma monospora NBRC 1965.</title>
        <authorList>
            <person name="Ichikawa N."/>
            <person name="Sato H."/>
            <person name="Tonouchi N."/>
        </authorList>
    </citation>
    <scope>NUCLEOTIDE SEQUENCE</scope>
    <source>
        <strain evidence="2">NBRC 1965</strain>
    </source>
</reference>
<organism evidence="2 3">
    <name type="scientific">Ambrosiozyma monospora</name>
    <name type="common">Yeast</name>
    <name type="synonym">Endomycopsis monosporus</name>
    <dbReference type="NCBI Taxonomy" id="43982"/>
    <lineage>
        <taxon>Eukaryota</taxon>
        <taxon>Fungi</taxon>
        <taxon>Dikarya</taxon>
        <taxon>Ascomycota</taxon>
        <taxon>Saccharomycotina</taxon>
        <taxon>Pichiomycetes</taxon>
        <taxon>Pichiales</taxon>
        <taxon>Pichiaceae</taxon>
        <taxon>Ambrosiozyma</taxon>
    </lineage>
</organism>
<comment type="caution">
    <text evidence="2">The sequence shown here is derived from an EMBL/GenBank/DDBJ whole genome shotgun (WGS) entry which is preliminary data.</text>
</comment>